<evidence type="ECO:0000259" key="1">
    <source>
        <dbReference type="Pfam" id="PF13546"/>
    </source>
</evidence>
<feature type="domain" description="Transposase IS701-like DDE" evidence="1">
    <location>
        <begin position="21"/>
        <end position="111"/>
    </location>
</feature>
<organism evidence="2 4">
    <name type="scientific">Rubrobacter radiotolerans</name>
    <name type="common">Arthrobacter radiotolerans</name>
    <dbReference type="NCBI Taxonomy" id="42256"/>
    <lineage>
        <taxon>Bacteria</taxon>
        <taxon>Bacillati</taxon>
        <taxon>Actinomycetota</taxon>
        <taxon>Rubrobacteria</taxon>
        <taxon>Rubrobacterales</taxon>
        <taxon>Rubrobacteraceae</taxon>
        <taxon>Rubrobacter</taxon>
    </lineage>
</organism>
<name>A0A023X7M1_RUBRA</name>
<keyword evidence="4" id="KW-1185">Reference proteome</keyword>
<geneLocation type="plasmid" evidence="2">
    <name>3</name>
</geneLocation>
<dbReference type="EMBL" id="JAWXXX010000004">
    <property type="protein sequence ID" value="MDX5895601.1"/>
    <property type="molecule type" value="Genomic_DNA"/>
</dbReference>
<dbReference type="InterPro" id="IPR038721">
    <property type="entry name" value="IS701-like_DDE_dom"/>
</dbReference>
<dbReference type="eggNOG" id="COG5659">
    <property type="taxonomic scope" value="Bacteria"/>
</dbReference>
<dbReference type="KEGG" id="rrd:RradSPS_3144"/>
<keyword evidence="2" id="KW-0255">Endonuclease</keyword>
<evidence type="ECO:0000313" key="3">
    <source>
        <dbReference type="EMBL" id="MDX5895601.1"/>
    </source>
</evidence>
<dbReference type="Proteomes" id="UP000025229">
    <property type="component" value="Plasmid 3"/>
</dbReference>
<reference evidence="3" key="2">
    <citation type="submission" date="2023-11" db="EMBL/GenBank/DDBJ databases">
        <title>MicrobeMod: A computational toolkit for identifying prokaryotic methylation and restriction-modification with nanopore sequencing.</title>
        <authorList>
            <person name="Crits-Christoph A."/>
            <person name="Kang S.C."/>
            <person name="Lee H."/>
            <person name="Ostrov N."/>
        </authorList>
    </citation>
    <scope>NUCLEOTIDE SEQUENCE</scope>
    <source>
        <strain evidence="3">ATCC 51242</strain>
    </source>
</reference>
<evidence type="ECO:0000313" key="4">
    <source>
        <dbReference type="Proteomes" id="UP000025229"/>
    </source>
</evidence>
<sequence>MTRKLPISPSPGPLEGYATRFNDLFRARAQREGFRRYLEGLLLPAERNKTLMALANTEPVAGAQRKEAQGLQWFLSEFTWAPEETNARRIELLASESKTAPDEHGVLVIDEHGDR</sequence>
<gene>
    <name evidence="2" type="ORF">RradSPS_3144</name>
    <name evidence="3" type="ORF">SIL72_16345</name>
</gene>
<dbReference type="EMBL" id="CP007517">
    <property type="protein sequence ID" value="AHY48427.1"/>
    <property type="molecule type" value="Genomic_DNA"/>
</dbReference>
<keyword evidence="2" id="KW-0540">Nuclease</keyword>
<dbReference type="Pfam" id="PF13546">
    <property type="entry name" value="DDE_5"/>
    <property type="match status" value="1"/>
</dbReference>
<accession>A0A023X7M1</accession>
<reference evidence="2 4" key="1">
    <citation type="submission" date="2014-03" db="EMBL/GenBank/DDBJ databases">
        <title>Complete genome sequence of the Radio-Resistant Rubrobacter radiotolerans RSPS-4.</title>
        <authorList>
            <person name="Egas C.C."/>
            <person name="Barroso C.C."/>
            <person name="Froufe H.J.C."/>
            <person name="Pacheco J.J."/>
            <person name="Albuquerque L.L."/>
            <person name="da Costa M.M.S."/>
        </authorList>
    </citation>
    <scope>NUCLEOTIDE SEQUENCE [LARGE SCALE GENOMIC DNA]</scope>
    <source>
        <strain evidence="2 4">RSPS-4</strain>
        <plasmid evidence="2 4">3</plasmid>
    </source>
</reference>
<keyword evidence="2" id="KW-0614">Plasmid</keyword>
<dbReference type="RefSeq" id="WP_041339438.1">
    <property type="nucleotide sequence ID" value="NZ_CP007517.1"/>
</dbReference>
<dbReference type="AlphaFoldDB" id="A0A023X7M1"/>
<dbReference type="Proteomes" id="UP001281130">
    <property type="component" value="Unassembled WGS sequence"/>
</dbReference>
<protein>
    <submittedName>
        <fullName evidence="2">DDE superfamily endonuclease</fullName>
    </submittedName>
    <submittedName>
        <fullName evidence="3">Transposase</fullName>
    </submittedName>
</protein>
<dbReference type="HOGENOM" id="CLU_2107209_0_0_11"/>
<dbReference type="GO" id="GO:0004519">
    <property type="term" value="F:endonuclease activity"/>
    <property type="evidence" value="ECO:0007669"/>
    <property type="project" value="UniProtKB-KW"/>
</dbReference>
<proteinExistence type="predicted"/>
<keyword evidence="2" id="KW-0378">Hydrolase</keyword>
<evidence type="ECO:0000313" key="2">
    <source>
        <dbReference type="EMBL" id="AHY48427.1"/>
    </source>
</evidence>